<proteinExistence type="predicted"/>
<organism evidence="1 2">
    <name type="scientific">Carboxylicivirga mesophila</name>
    <dbReference type="NCBI Taxonomy" id="1166478"/>
    <lineage>
        <taxon>Bacteria</taxon>
        <taxon>Pseudomonadati</taxon>
        <taxon>Bacteroidota</taxon>
        <taxon>Bacteroidia</taxon>
        <taxon>Marinilabiliales</taxon>
        <taxon>Marinilabiliaceae</taxon>
        <taxon>Carboxylicivirga</taxon>
    </lineage>
</organism>
<evidence type="ECO:0000313" key="1">
    <source>
        <dbReference type="EMBL" id="MBS2211075.1"/>
    </source>
</evidence>
<evidence type="ECO:0000313" key="2">
    <source>
        <dbReference type="Proteomes" id="UP000721861"/>
    </source>
</evidence>
<gene>
    <name evidence="1" type="ORF">KEM09_06670</name>
</gene>
<reference evidence="1 2" key="1">
    <citation type="journal article" date="2014" name="Int. J. Syst. Evol. Microbiol.">
        <title>Carboxylicivirga gen. nov. in the family Marinilabiliaceae with two novel species, Carboxylicivirga mesophila sp. nov. and Carboxylicivirga taeanensis sp. nov., and reclassification of Cytophaga fermentans as Saccharicrinis fermentans gen. nov., comb. nov.</title>
        <authorList>
            <person name="Yang S.H."/>
            <person name="Seo H.S."/>
            <person name="Woo J.H."/>
            <person name="Oh H.M."/>
            <person name="Jang H."/>
            <person name="Lee J.H."/>
            <person name="Kim S.J."/>
            <person name="Kwon K.K."/>
        </authorList>
    </citation>
    <scope>NUCLEOTIDE SEQUENCE [LARGE SCALE GENOMIC DNA]</scope>
    <source>
        <strain evidence="1 2">JCM 18290</strain>
    </source>
</reference>
<dbReference type="EMBL" id="JAGUCN010000006">
    <property type="protein sequence ID" value="MBS2211075.1"/>
    <property type="molecule type" value="Genomic_DNA"/>
</dbReference>
<accession>A0ABS5K801</accession>
<dbReference type="Proteomes" id="UP000721861">
    <property type="component" value="Unassembled WGS sequence"/>
</dbReference>
<protein>
    <submittedName>
        <fullName evidence="1">Uncharacterized protein</fullName>
    </submittedName>
</protein>
<keyword evidence="2" id="KW-1185">Reference proteome</keyword>
<comment type="caution">
    <text evidence="1">The sequence shown here is derived from an EMBL/GenBank/DDBJ whole genome shotgun (WGS) entry which is preliminary data.</text>
</comment>
<name>A0ABS5K801_9BACT</name>
<sequence>MNNPITANTMGKSKLKIPEICEQCESPFEAKTEINAFAEPTALINKKETTKSNPDRV</sequence>